<sequence>MAFLGFVIVIVDLGPQLLFFDDGLLLVPAGFARLLRRLVLVLAVVHDLADRRSGIRGNFDKVEIGVRGNAECVFDTHDAYLFPLGRSNELQVRECAR</sequence>
<gene>
    <name evidence="1" type="ORF">NIIDMKKI_39010</name>
</gene>
<reference evidence="1 2" key="1">
    <citation type="submission" date="2020-07" db="EMBL/GenBank/DDBJ databases">
        <title>Mycobacterium kansasii (former subtype) with zoonotic potential isolated from diseased indoor pet cat, Japan.</title>
        <authorList>
            <person name="Fukano H."/>
            <person name="Terazono T."/>
            <person name="Hoshino Y."/>
        </authorList>
    </citation>
    <scope>NUCLEOTIDE SEQUENCE [LARGE SCALE GENOMIC DNA]</scope>
    <source>
        <strain evidence="1 2">Kuro-I</strain>
    </source>
</reference>
<evidence type="ECO:0000313" key="2">
    <source>
        <dbReference type="Proteomes" id="UP000516380"/>
    </source>
</evidence>
<accession>A0A7G1IG08</accession>
<protein>
    <submittedName>
        <fullName evidence="1">Uncharacterized protein</fullName>
    </submittedName>
</protein>
<name>A0A7G1IG08_MYCKA</name>
<dbReference type="Proteomes" id="UP000516380">
    <property type="component" value="Chromosome"/>
</dbReference>
<proteinExistence type="predicted"/>
<dbReference type="AlphaFoldDB" id="A0A7G1IG08"/>
<keyword evidence="2" id="KW-1185">Reference proteome</keyword>
<evidence type="ECO:0000313" key="1">
    <source>
        <dbReference type="EMBL" id="BCI88695.1"/>
    </source>
</evidence>
<dbReference type="EMBL" id="AP023343">
    <property type="protein sequence ID" value="BCI88695.1"/>
    <property type="molecule type" value="Genomic_DNA"/>
</dbReference>
<organism evidence="1 2">
    <name type="scientific">Mycobacterium kansasii</name>
    <dbReference type="NCBI Taxonomy" id="1768"/>
    <lineage>
        <taxon>Bacteria</taxon>
        <taxon>Bacillati</taxon>
        <taxon>Actinomycetota</taxon>
        <taxon>Actinomycetes</taxon>
        <taxon>Mycobacteriales</taxon>
        <taxon>Mycobacteriaceae</taxon>
        <taxon>Mycobacterium</taxon>
    </lineage>
</organism>